<keyword evidence="2" id="KW-1185">Reference proteome</keyword>
<dbReference type="AlphaFoldDB" id="A0ABC8JTL0"/>
<gene>
    <name evidence="1" type="ORF">ERUC_LOCUS15417</name>
</gene>
<reference evidence="1 2" key="1">
    <citation type="submission" date="2022-03" db="EMBL/GenBank/DDBJ databases">
        <authorList>
            <person name="Macdonald S."/>
            <person name="Ahmed S."/>
            <person name="Newling K."/>
        </authorList>
    </citation>
    <scope>NUCLEOTIDE SEQUENCE [LARGE SCALE GENOMIC DNA]</scope>
</reference>
<proteinExistence type="predicted"/>
<dbReference type="PANTHER" id="PTHR38710">
    <property type="entry name" value="WITH PUTATIVE URIDYL PYROPHOSPHORYLASE-RELATED"/>
    <property type="match status" value="1"/>
</dbReference>
<accession>A0ABC8JTL0</accession>
<sequence>MDTSPIVTPIYSRWKAESAKSKLVLNAEKKLGIVAGLQDWVYGGLVHMETHAWINWGMGFPLTPMGITLLPPLHLIYTENPIDSLKSQLSHIIRFHSFHAAVGNLAEEGRTAVLKKDHSKLVELMNRNFDLPRLKSDFIGLETPCVLTIYYCSVRMRMFGDECLGAMNIEMVEVARRVGTCSFKVLEAEEQWCFSVLRAISGKAFGSANRDLNDSDIQSLD</sequence>
<dbReference type="Proteomes" id="UP001642260">
    <property type="component" value="Unassembled WGS sequence"/>
</dbReference>
<dbReference type="InterPro" id="IPR053034">
    <property type="entry name" value="Glucuronokinase-like"/>
</dbReference>
<name>A0ABC8JTL0_ERUVS</name>
<organism evidence="1 2">
    <name type="scientific">Eruca vesicaria subsp. sativa</name>
    <name type="common">Garden rocket</name>
    <name type="synonym">Eruca sativa</name>
    <dbReference type="NCBI Taxonomy" id="29727"/>
    <lineage>
        <taxon>Eukaryota</taxon>
        <taxon>Viridiplantae</taxon>
        <taxon>Streptophyta</taxon>
        <taxon>Embryophyta</taxon>
        <taxon>Tracheophyta</taxon>
        <taxon>Spermatophyta</taxon>
        <taxon>Magnoliopsida</taxon>
        <taxon>eudicotyledons</taxon>
        <taxon>Gunneridae</taxon>
        <taxon>Pentapetalae</taxon>
        <taxon>rosids</taxon>
        <taxon>malvids</taxon>
        <taxon>Brassicales</taxon>
        <taxon>Brassicaceae</taxon>
        <taxon>Brassiceae</taxon>
        <taxon>Eruca</taxon>
    </lineage>
</organism>
<dbReference type="PANTHER" id="PTHR38710:SF1">
    <property type="entry name" value="WITH PUTATIVE URIDYL PYROPHOSPHORYLASE-RELATED"/>
    <property type="match status" value="1"/>
</dbReference>
<evidence type="ECO:0000313" key="2">
    <source>
        <dbReference type="Proteomes" id="UP001642260"/>
    </source>
</evidence>
<protein>
    <submittedName>
        <fullName evidence="1">Uncharacterized protein</fullName>
    </submittedName>
</protein>
<comment type="caution">
    <text evidence="1">The sequence shown here is derived from an EMBL/GenBank/DDBJ whole genome shotgun (WGS) entry which is preliminary data.</text>
</comment>
<evidence type="ECO:0000313" key="1">
    <source>
        <dbReference type="EMBL" id="CAH8340502.1"/>
    </source>
</evidence>
<dbReference type="EMBL" id="CAKOAT010143599">
    <property type="protein sequence ID" value="CAH8340502.1"/>
    <property type="molecule type" value="Genomic_DNA"/>
</dbReference>